<reference evidence="15" key="1">
    <citation type="submission" date="2023-03" db="EMBL/GenBank/DDBJ databases">
        <title>Massive genome expansion in bonnet fungi (Mycena s.s.) driven by repeated elements and novel gene families across ecological guilds.</title>
        <authorList>
            <consortium name="Lawrence Berkeley National Laboratory"/>
            <person name="Harder C.B."/>
            <person name="Miyauchi S."/>
            <person name="Viragh M."/>
            <person name="Kuo A."/>
            <person name="Thoen E."/>
            <person name="Andreopoulos B."/>
            <person name="Lu D."/>
            <person name="Skrede I."/>
            <person name="Drula E."/>
            <person name="Henrissat B."/>
            <person name="Morin E."/>
            <person name="Kohler A."/>
            <person name="Barry K."/>
            <person name="LaButti K."/>
            <person name="Morin E."/>
            <person name="Salamov A."/>
            <person name="Lipzen A."/>
            <person name="Mereny Z."/>
            <person name="Hegedus B."/>
            <person name="Baldrian P."/>
            <person name="Stursova M."/>
            <person name="Weitz H."/>
            <person name="Taylor A."/>
            <person name="Grigoriev I.V."/>
            <person name="Nagy L.G."/>
            <person name="Martin F."/>
            <person name="Kauserud H."/>
        </authorList>
    </citation>
    <scope>NUCLEOTIDE SEQUENCE</scope>
    <source>
        <strain evidence="15">CBHHK002</strain>
    </source>
</reference>
<comment type="similarity">
    <text evidence="4">Belongs to the cytochrome P450 family.</text>
</comment>
<keyword evidence="6 14" id="KW-0812">Transmembrane</keyword>
<evidence type="ECO:0000313" key="15">
    <source>
        <dbReference type="EMBL" id="KAJ7360691.1"/>
    </source>
</evidence>
<dbReference type="SUPFAM" id="SSF48264">
    <property type="entry name" value="Cytochrome P450"/>
    <property type="match status" value="1"/>
</dbReference>
<dbReference type="GO" id="GO:0016705">
    <property type="term" value="F:oxidoreductase activity, acting on paired donors, with incorporation or reduction of molecular oxygen"/>
    <property type="evidence" value="ECO:0007669"/>
    <property type="project" value="InterPro"/>
</dbReference>
<evidence type="ECO:0000256" key="8">
    <source>
        <dbReference type="ARBA" id="ARBA00022989"/>
    </source>
</evidence>
<dbReference type="PANTHER" id="PTHR24305:SF166">
    <property type="entry name" value="CYTOCHROME P450 12A4, MITOCHONDRIAL-RELATED"/>
    <property type="match status" value="1"/>
</dbReference>
<keyword evidence="12 14" id="KW-0472">Membrane</keyword>
<keyword evidence="10 13" id="KW-0408">Iron</keyword>
<comment type="caution">
    <text evidence="15">The sequence shown here is derived from an EMBL/GenBank/DDBJ whole genome shotgun (WGS) entry which is preliminary data.</text>
</comment>
<evidence type="ECO:0000256" key="9">
    <source>
        <dbReference type="ARBA" id="ARBA00023002"/>
    </source>
</evidence>
<dbReference type="GO" id="GO:0016020">
    <property type="term" value="C:membrane"/>
    <property type="evidence" value="ECO:0007669"/>
    <property type="project" value="UniProtKB-SubCell"/>
</dbReference>
<sequence>VVSDLLLPLLGSLAFYALLRVATFLYRDFTAPLRVRDLPGPKSPSIWYGSFNELAVRADHRLMPKWRAEYGRNFQFRGLFNIRELHTSDPKAMAHIVANTVTYQKSPATRYNVVRMLGNGVSCLHILTRVLTSPPQTPAFGVKHTKELTPVFVQHANELRDYWIAELGKEKAKENDSSLRIEVFAWLRKAALDVIGETGFNYKFDALNPNGKPSELMDALTQLFHSSGAQRNFVLRAAQANFSILQLIPLPNRDAAVFLGAKKKLFDIGAQLVAESKAYIEAAGGEENAGGRQDLLSLLMRANLSKSLPESERLTDEAVIAQVPSFVVAGHENTSSGMAWTLHQLSLNPDVQRKLREELLAVETDTPSYEQLNALPYLEKVIRETMRLHAPVDFTGRMAIADDVIPLQTPYVDKKGKVHDSIPVRKGQKIHVPITALNVDKELWGDDAEEFKPERWDAPPKAISAIPSVYANLFTFYAGGHSCIGFRFSLMEQRAVLFALVRAFEFGEAVPREAIGRTSATSLQKPIVLAERGKGTQMPLVVKLYGG</sequence>
<gene>
    <name evidence="15" type="ORF">DFH08DRAFT_1030784</name>
</gene>
<dbReference type="Pfam" id="PF00067">
    <property type="entry name" value="p450"/>
    <property type="match status" value="1"/>
</dbReference>
<evidence type="ECO:0000256" key="6">
    <source>
        <dbReference type="ARBA" id="ARBA00022692"/>
    </source>
</evidence>
<comment type="pathway">
    <text evidence="3">Secondary metabolite biosynthesis; terpenoid biosynthesis.</text>
</comment>
<dbReference type="InterPro" id="IPR036396">
    <property type="entry name" value="Cyt_P450_sf"/>
</dbReference>
<keyword evidence="5 13" id="KW-0349">Heme</keyword>
<dbReference type="PRINTS" id="PR00463">
    <property type="entry name" value="EP450I"/>
</dbReference>
<dbReference type="AlphaFoldDB" id="A0AAD7AJ56"/>
<dbReference type="GO" id="GO:0004497">
    <property type="term" value="F:monooxygenase activity"/>
    <property type="evidence" value="ECO:0007669"/>
    <property type="project" value="UniProtKB-KW"/>
</dbReference>
<evidence type="ECO:0000313" key="16">
    <source>
        <dbReference type="Proteomes" id="UP001218218"/>
    </source>
</evidence>
<evidence type="ECO:0000256" key="7">
    <source>
        <dbReference type="ARBA" id="ARBA00022723"/>
    </source>
</evidence>
<keyword evidence="7 13" id="KW-0479">Metal-binding</keyword>
<dbReference type="Proteomes" id="UP001218218">
    <property type="component" value="Unassembled WGS sequence"/>
</dbReference>
<evidence type="ECO:0000256" key="12">
    <source>
        <dbReference type="ARBA" id="ARBA00023136"/>
    </source>
</evidence>
<dbReference type="EMBL" id="JARIHO010000005">
    <property type="protein sequence ID" value="KAJ7360691.1"/>
    <property type="molecule type" value="Genomic_DNA"/>
</dbReference>
<protein>
    <submittedName>
        <fullName evidence="15">Cytochrome P450</fullName>
    </submittedName>
</protein>
<evidence type="ECO:0000256" key="5">
    <source>
        <dbReference type="ARBA" id="ARBA00022617"/>
    </source>
</evidence>
<evidence type="ECO:0000256" key="3">
    <source>
        <dbReference type="ARBA" id="ARBA00004721"/>
    </source>
</evidence>
<evidence type="ECO:0000256" key="13">
    <source>
        <dbReference type="PIRSR" id="PIRSR602401-1"/>
    </source>
</evidence>
<feature type="binding site" description="axial binding residue" evidence="13">
    <location>
        <position position="483"/>
    </location>
    <ligand>
        <name>heme</name>
        <dbReference type="ChEBI" id="CHEBI:30413"/>
    </ligand>
    <ligandPart>
        <name>Fe</name>
        <dbReference type="ChEBI" id="CHEBI:18248"/>
    </ligandPart>
</feature>
<evidence type="ECO:0000256" key="14">
    <source>
        <dbReference type="SAM" id="Phobius"/>
    </source>
</evidence>
<name>A0AAD7AJ56_9AGAR</name>
<organism evidence="15 16">
    <name type="scientific">Mycena albidolilacea</name>
    <dbReference type="NCBI Taxonomy" id="1033008"/>
    <lineage>
        <taxon>Eukaryota</taxon>
        <taxon>Fungi</taxon>
        <taxon>Dikarya</taxon>
        <taxon>Basidiomycota</taxon>
        <taxon>Agaricomycotina</taxon>
        <taxon>Agaricomycetes</taxon>
        <taxon>Agaricomycetidae</taxon>
        <taxon>Agaricales</taxon>
        <taxon>Marasmiineae</taxon>
        <taxon>Mycenaceae</taxon>
        <taxon>Mycena</taxon>
    </lineage>
</organism>
<evidence type="ECO:0000256" key="1">
    <source>
        <dbReference type="ARBA" id="ARBA00001971"/>
    </source>
</evidence>
<dbReference type="Gene3D" id="1.10.630.10">
    <property type="entry name" value="Cytochrome P450"/>
    <property type="match status" value="1"/>
</dbReference>
<evidence type="ECO:0000256" key="4">
    <source>
        <dbReference type="ARBA" id="ARBA00010617"/>
    </source>
</evidence>
<accession>A0AAD7AJ56</accession>
<keyword evidence="8 14" id="KW-1133">Transmembrane helix</keyword>
<evidence type="ECO:0000256" key="10">
    <source>
        <dbReference type="ARBA" id="ARBA00023004"/>
    </source>
</evidence>
<evidence type="ECO:0000256" key="2">
    <source>
        <dbReference type="ARBA" id="ARBA00004370"/>
    </source>
</evidence>
<dbReference type="GO" id="GO:0005506">
    <property type="term" value="F:iron ion binding"/>
    <property type="evidence" value="ECO:0007669"/>
    <property type="project" value="InterPro"/>
</dbReference>
<dbReference type="GO" id="GO:0020037">
    <property type="term" value="F:heme binding"/>
    <property type="evidence" value="ECO:0007669"/>
    <property type="project" value="InterPro"/>
</dbReference>
<dbReference type="InterPro" id="IPR001128">
    <property type="entry name" value="Cyt_P450"/>
</dbReference>
<dbReference type="PANTHER" id="PTHR24305">
    <property type="entry name" value="CYTOCHROME P450"/>
    <property type="match status" value="1"/>
</dbReference>
<evidence type="ECO:0000256" key="11">
    <source>
        <dbReference type="ARBA" id="ARBA00023033"/>
    </source>
</evidence>
<dbReference type="InterPro" id="IPR050121">
    <property type="entry name" value="Cytochrome_P450_monoxygenase"/>
</dbReference>
<dbReference type="InterPro" id="IPR002401">
    <property type="entry name" value="Cyt_P450_E_grp-I"/>
</dbReference>
<dbReference type="PRINTS" id="PR00385">
    <property type="entry name" value="P450"/>
</dbReference>
<comment type="cofactor">
    <cofactor evidence="1 13">
        <name>heme</name>
        <dbReference type="ChEBI" id="CHEBI:30413"/>
    </cofactor>
</comment>
<comment type="subcellular location">
    <subcellularLocation>
        <location evidence="2">Membrane</location>
    </subcellularLocation>
</comment>
<keyword evidence="11" id="KW-0503">Monooxygenase</keyword>
<feature type="non-terminal residue" evidence="15">
    <location>
        <position position="1"/>
    </location>
</feature>
<feature type="transmembrane region" description="Helical" evidence="14">
    <location>
        <begin position="6"/>
        <end position="26"/>
    </location>
</feature>
<proteinExistence type="inferred from homology"/>
<keyword evidence="16" id="KW-1185">Reference proteome</keyword>
<keyword evidence="9" id="KW-0560">Oxidoreductase</keyword>